<dbReference type="InterPro" id="IPR000835">
    <property type="entry name" value="HTH_MarR-typ"/>
</dbReference>
<protein>
    <submittedName>
        <fullName evidence="3">MarR family winged helix-turn-helix transcriptional regulator</fullName>
    </submittedName>
</protein>
<dbReference type="EMBL" id="JBHSFN010000020">
    <property type="protein sequence ID" value="MFC4590015.1"/>
    <property type="molecule type" value="Genomic_DNA"/>
</dbReference>
<dbReference type="Proteomes" id="UP001595891">
    <property type="component" value="Unassembled WGS sequence"/>
</dbReference>
<dbReference type="SUPFAM" id="SSF46785">
    <property type="entry name" value="Winged helix' DNA-binding domain"/>
    <property type="match status" value="1"/>
</dbReference>
<keyword evidence="4" id="KW-1185">Reference proteome</keyword>
<evidence type="ECO:0000256" key="1">
    <source>
        <dbReference type="SAM" id="MobiDB-lite"/>
    </source>
</evidence>
<dbReference type="PANTHER" id="PTHR33164:SF99">
    <property type="entry name" value="MARR FAMILY REGULATORY PROTEIN"/>
    <property type="match status" value="1"/>
</dbReference>
<feature type="region of interest" description="Disordered" evidence="1">
    <location>
        <begin position="152"/>
        <end position="223"/>
    </location>
</feature>
<dbReference type="RefSeq" id="WP_262848698.1">
    <property type="nucleotide sequence ID" value="NZ_JANZYP010000076.1"/>
</dbReference>
<dbReference type="InterPro" id="IPR036390">
    <property type="entry name" value="WH_DNA-bd_sf"/>
</dbReference>
<dbReference type="PROSITE" id="PS50995">
    <property type="entry name" value="HTH_MARR_2"/>
    <property type="match status" value="1"/>
</dbReference>
<name>A0ABV9ENJ0_9ACTN</name>
<feature type="compositionally biased region" description="Acidic residues" evidence="1">
    <location>
        <begin position="165"/>
        <end position="177"/>
    </location>
</feature>
<comment type="caution">
    <text evidence="3">The sequence shown here is derived from an EMBL/GenBank/DDBJ whole genome shotgun (WGS) entry which is preliminary data.</text>
</comment>
<dbReference type="PANTHER" id="PTHR33164">
    <property type="entry name" value="TRANSCRIPTIONAL REGULATOR, MARR FAMILY"/>
    <property type="match status" value="1"/>
</dbReference>
<dbReference type="InterPro" id="IPR039422">
    <property type="entry name" value="MarR/SlyA-like"/>
</dbReference>
<reference evidence="4" key="1">
    <citation type="journal article" date="2019" name="Int. J. Syst. Evol. Microbiol.">
        <title>The Global Catalogue of Microorganisms (GCM) 10K type strain sequencing project: providing services to taxonomists for standard genome sequencing and annotation.</title>
        <authorList>
            <consortium name="The Broad Institute Genomics Platform"/>
            <consortium name="The Broad Institute Genome Sequencing Center for Infectious Disease"/>
            <person name="Wu L."/>
            <person name="Ma J."/>
        </authorList>
    </citation>
    <scope>NUCLEOTIDE SEQUENCE [LARGE SCALE GENOMIC DNA]</scope>
    <source>
        <strain evidence="4">CCUG 49560</strain>
    </source>
</reference>
<dbReference type="Pfam" id="PF12802">
    <property type="entry name" value="MarR_2"/>
    <property type="match status" value="1"/>
</dbReference>
<dbReference type="SMART" id="SM00347">
    <property type="entry name" value="HTH_MARR"/>
    <property type="match status" value="1"/>
</dbReference>
<dbReference type="PRINTS" id="PR00598">
    <property type="entry name" value="HTHMARR"/>
</dbReference>
<accession>A0ABV9ENJ0</accession>
<dbReference type="Gene3D" id="1.10.10.10">
    <property type="entry name" value="Winged helix-like DNA-binding domain superfamily/Winged helix DNA-binding domain"/>
    <property type="match status" value="1"/>
</dbReference>
<sequence>MTETRWLDEREQLMWRAFEEMRRRLDSAIETQLNEHGLSVAEYHLLVPLSEAPGGLLRARELRLTIDWDRSRLSHQLRRMERRGLVAREDCPTDARGIVIRLTSEGRAAIEAAAPGHAETVRRLFVDVLTSGEIDLYTSIARRVIGVLVQDASEPSRPPTAGPVPDDDCGALDDACPEEPAGSSSDGPCLGGTAPCESDLDEPGDACSGASVEPPATAVPGPR</sequence>
<evidence type="ECO:0000313" key="4">
    <source>
        <dbReference type="Proteomes" id="UP001595891"/>
    </source>
</evidence>
<proteinExistence type="predicted"/>
<feature type="domain" description="HTH marR-type" evidence="2">
    <location>
        <begin position="11"/>
        <end position="146"/>
    </location>
</feature>
<dbReference type="InterPro" id="IPR036388">
    <property type="entry name" value="WH-like_DNA-bd_sf"/>
</dbReference>
<organism evidence="3 4">
    <name type="scientific">Sphaerisporangium corydalis</name>
    <dbReference type="NCBI Taxonomy" id="1441875"/>
    <lineage>
        <taxon>Bacteria</taxon>
        <taxon>Bacillati</taxon>
        <taxon>Actinomycetota</taxon>
        <taxon>Actinomycetes</taxon>
        <taxon>Streptosporangiales</taxon>
        <taxon>Streptosporangiaceae</taxon>
        <taxon>Sphaerisporangium</taxon>
    </lineage>
</organism>
<evidence type="ECO:0000313" key="3">
    <source>
        <dbReference type="EMBL" id="MFC4590015.1"/>
    </source>
</evidence>
<gene>
    <name evidence="3" type="ORF">ACFO8L_28260</name>
</gene>
<evidence type="ECO:0000259" key="2">
    <source>
        <dbReference type="PROSITE" id="PS50995"/>
    </source>
</evidence>